<comment type="caution">
    <text evidence="1">The sequence shown here is derived from an EMBL/GenBank/DDBJ whole genome shotgun (WGS) entry which is preliminary data.</text>
</comment>
<evidence type="ECO:0008006" key="3">
    <source>
        <dbReference type="Google" id="ProtNLM"/>
    </source>
</evidence>
<sequence length="58" mass="6302">MNFGGLIREDNGIEHNQLEMAKVIQRGVQRCASGCSGGELAGVMRGRRGEIRTSKKQA</sequence>
<dbReference type="EMBL" id="BSEL01000005">
    <property type="protein sequence ID" value="GLJ68405.1"/>
    <property type="molecule type" value="Genomic_DNA"/>
</dbReference>
<reference evidence="1" key="2">
    <citation type="submission" date="2023-01" db="EMBL/GenBank/DDBJ databases">
        <authorList>
            <person name="Sun Q."/>
            <person name="Evtushenko L."/>
        </authorList>
    </citation>
    <scope>NUCLEOTIDE SEQUENCE</scope>
    <source>
        <strain evidence="1">VKM Ac-1246</strain>
    </source>
</reference>
<dbReference type="Proteomes" id="UP001142292">
    <property type="component" value="Unassembled WGS sequence"/>
</dbReference>
<evidence type="ECO:0000313" key="2">
    <source>
        <dbReference type="Proteomes" id="UP001142292"/>
    </source>
</evidence>
<keyword evidence="2" id="KW-1185">Reference proteome</keyword>
<gene>
    <name evidence="1" type="ORF">GCM10017579_24410</name>
</gene>
<accession>A0ABQ5SWJ4</accession>
<protein>
    <recommendedName>
        <fullName evidence="3">Resolvase/invertase-type recombinase catalytic domain-containing protein</fullName>
    </recommendedName>
</protein>
<proteinExistence type="predicted"/>
<reference evidence="1" key="1">
    <citation type="journal article" date="2014" name="Int. J. Syst. Evol. Microbiol.">
        <title>Complete genome of a new Firmicutes species belonging to the dominant human colonic microbiota ('Ruminococcus bicirculans') reveals two chromosomes and a selective capacity to utilize plant glucans.</title>
        <authorList>
            <consortium name="NISC Comparative Sequencing Program"/>
            <person name="Wegmann U."/>
            <person name="Louis P."/>
            <person name="Goesmann A."/>
            <person name="Henrissat B."/>
            <person name="Duncan S.H."/>
            <person name="Flint H.J."/>
        </authorList>
    </citation>
    <scope>NUCLEOTIDE SEQUENCE</scope>
    <source>
        <strain evidence="1">VKM Ac-1246</strain>
    </source>
</reference>
<name>A0ABQ5SWJ4_9ACTN</name>
<organism evidence="1 2">
    <name type="scientific">Nocardioides luteus</name>
    <dbReference type="NCBI Taxonomy" id="1844"/>
    <lineage>
        <taxon>Bacteria</taxon>
        <taxon>Bacillati</taxon>
        <taxon>Actinomycetota</taxon>
        <taxon>Actinomycetes</taxon>
        <taxon>Propionibacteriales</taxon>
        <taxon>Nocardioidaceae</taxon>
        <taxon>Nocardioides</taxon>
    </lineage>
</organism>
<evidence type="ECO:0000313" key="1">
    <source>
        <dbReference type="EMBL" id="GLJ68405.1"/>
    </source>
</evidence>